<evidence type="ECO:0000313" key="2">
    <source>
        <dbReference type="Proteomes" id="UP000026249"/>
    </source>
</evidence>
<dbReference type="STRING" id="1454373.ACMU_08715"/>
<organism evidence="1 2">
    <name type="scientific">Actibacterium mucosum KCTC 23349</name>
    <dbReference type="NCBI Taxonomy" id="1454373"/>
    <lineage>
        <taxon>Bacteria</taxon>
        <taxon>Pseudomonadati</taxon>
        <taxon>Pseudomonadota</taxon>
        <taxon>Alphaproteobacteria</taxon>
        <taxon>Rhodobacterales</taxon>
        <taxon>Roseobacteraceae</taxon>
        <taxon>Actibacterium</taxon>
    </lineage>
</organism>
<evidence type="ECO:0000313" key="1">
    <source>
        <dbReference type="EMBL" id="KAJ55845.1"/>
    </source>
</evidence>
<dbReference type="Pfam" id="PF10604">
    <property type="entry name" value="Polyketide_cyc2"/>
    <property type="match status" value="1"/>
</dbReference>
<comment type="caution">
    <text evidence="1">The sequence shown here is derived from an EMBL/GenBank/DDBJ whole genome shotgun (WGS) entry which is preliminary data.</text>
</comment>
<dbReference type="Gene3D" id="3.30.530.20">
    <property type="match status" value="1"/>
</dbReference>
<accession>A0A037ZHC8</accession>
<gene>
    <name evidence="1" type="ORF">ACMU_08715</name>
</gene>
<dbReference type="OrthoDB" id="1364128at2"/>
<dbReference type="InterPro" id="IPR019587">
    <property type="entry name" value="Polyketide_cyclase/dehydratase"/>
</dbReference>
<dbReference type="Proteomes" id="UP000026249">
    <property type="component" value="Unassembled WGS sequence"/>
</dbReference>
<keyword evidence="2" id="KW-1185">Reference proteome</keyword>
<dbReference type="RefSeq" id="WP_035257821.1">
    <property type="nucleotide sequence ID" value="NZ_JFKE01000003.1"/>
</dbReference>
<reference evidence="1 2" key="1">
    <citation type="submission" date="2014-03" db="EMBL/GenBank/DDBJ databases">
        <title>Draft Genome Sequence of Actibacterium mucosum KCTC 23349, a Marine Alphaproteobacterium with Complex Ionic Requirements Isolated from Mediterranean Seawater at Malvarrosa Beach, Valencia, Spain.</title>
        <authorList>
            <person name="Arahal D.R."/>
            <person name="Shao Z."/>
            <person name="Lai Q."/>
            <person name="Pujalte M.J."/>
        </authorList>
    </citation>
    <scope>NUCLEOTIDE SEQUENCE [LARGE SCALE GENOMIC DNA]</scope>
    <source>
        <strain evidence="1 2">KCTC 23349</strain>
    </source>
</reference>
<name>A0A037ZHC8_9RHOB</name>
<dbReference type="EMBL" id="JFKE01000003">
    <property type="protein sequence ID" value="KAJ55845.1"/>
    <property type="molecule type" value="Genomic_DNA"/>
</dbReference>
<dbReference type="AlphaFoldDB" id="A0A037ZHC8"/>
<evidence type="ECO:0008006" key="3">
    <source>
        <dbReference type="Google" id="ProtNLM"/>
    </source>
</evidence>
<dbReference type="SUPFAM" id="SSF55961">
    <property type="entry name" value="Bet v1-like"/>
    <property type="match status" value="1"/>
</dbReference>
<dbReference type="CDD" id="cd07821">
    <property type="entry name" value="PYR_PYL_RCAR_like"/>
    <property type="match status" value="1"/>
</dbReference>
<proteinExistence type="predicted"/>
<protein>
    <recommendedName>
        <fullName evidence="3">Polyketide cyclase</fullName>
    </recommendedName>
</protein>
<sequence length="156" mass="17216">MASFETSITVNAPVSQVWASWDDFGNIYRYNPNLNGSHLINDSADTGLGAERRCDLADGKNHILERVIAYQPEKLMKIDIYDGTVPIKRAFGTLTFKPVGADCTRVDFAFEFTPKMGLLGKLMAPLMKRQLRGGLESLLAANKAYVETGETVQRAA</sequence>
<dbReference type="InterPro" id="IPR023393">
    <property type="entry name" value="START-like_dom_sf"/>
</dbReference>